<feature type="transmembrane region" description="Helical" evidence="14">
    <location>
        <begin position="108"/>
        <end position="132"/>
    </location>
</feature>
<dbReference type="GO" id="GO:0046583">
    <property type="term" value="F:monoatomic cation efflux transmembrane transporter activity"/>
    <property type="evidence" value="ECO:0007669"/>
    <property type="project" value="TreeGrafter"/>
</dbReference>
<dbReference type="InterPro" id="IPR051224">
    <property type="entry name" value="NiCoT_RcnA"/>
</dbReference>
<keyword evidence="10" id="KW-0406">Ion transport</keyword>
<dbReference type="STRING" id="1441930.Z042_05630"/>
<protein>
    <recommendedName>
        <fullName evidence="14">Nickel/cobalt efflux system</fullName>
    </recommendedName>
</protein>
<feature type="transmembrane region" description="Helical" evidence="14">
    <location>
        <begin position="246"/>
        <end position="271"/>
    </location>
</feature>
<comment type="similarity">
    <text evidence="3">Belongs to the NiCoT transporter (TC 2.A.52) family. RcnA subfamily.</text>
</comment>
<keyword evidence="16" id="KW-1185">Reference proteome</keyword>
<evidence type="ECO:0000256" key="1">
    <source>
        <dbReference type="ARBA" id="ARBA00002510"/>
    </source>
</evidence>
<comment type="subcellular location">
    <subcellularLocation>
        <location evidence="2 14">Cell membrane</location>
        <topology evidence="2 14">Multi-pass membrane protein</topology>
    </subcellularLocation>
</comment>
<keyword evidence="7" id="KW-0533">Nickel</keyword>
<keyword evidence="9 14" id="KW-1133">Transmembrane helix</keyword>
<evidence type="ECO:0000256" key="3">
    <source>
        <dbReference type="ARBA" id="ARBA00010428"/>
    </source>
</evidence>
<reference evidence="15 16" key="1">
    <citation type="submission" date="2014-01" db="EMBL/GenBank/DDBJ databases">
        <title>Isolation of Serratia multitudinisentens RB-25 from Ex-Landfill site.</title>
        <authorList>
            <person name="Robson E.H.J."/>
        </authorList>
    </citation>
    <scope>NUCLEOTIDE SEQUENCE [LARGE SCALE GENOMIC DNA]</scope>
    <source>
        <strain evidence="15 16">RB-25</strain>
    </source>
</reference>
<keyword evidence="12 14" id="KW-0472">Membrane</keyword>
<evidence type="ECO:0000256" key="12">
    <source>
        <dbReference type="ARBA" id="ARBA00023136"/>
    </source>
</evidence>
<evidence type="ECO:0000256" key="8">
    <source>
        <dbReference type="ARBA" id="ARBA00022692"/>
    </source>
</evidence>
<sequence length="330" mass="36290">MRTQAVKTTPINIAGLGIGGLLLAALLYLFVRHWAEFVQYCINFQIYMHRYLVTYLLQQQNHQYHGGVMLVLGSFLYGFLHSIGPGHGKFVITTYLATHRQQLNISRVITLFGSLLQGVMAVLFVLILAVIFNFSMGDLSLSRYWVEKGSAVFIACFGLMLLLRASGWRLRRSPVIRALPASPRLSAATVAHHHDENCHCGHKHLPNANELTGGWRNALWVITAIGIRPCSGAILILVFANAIGMFTWGVIAAMSMALGTALSIMILATLVHHLRERFINTSGALINFYLPQATRIAMILGGIMLLLFALILFSSVIPVSANGDFITAGC</sequence>
<dbReference type="HOGENOM" id="CLU_058605_3_0_6"/>
<feature type="transmembrane region" description="Helical" evidence="14">
    <location>
        <begin position="62"/>
        <end position="80"/>
    </location>
</feature>
<dbReference type="RefSeq" id="WP_024912239.1">
    <property type="nucleotide sequence ID" value="NZ_CP007044.2"/>
</dbReference>
<dbReference type="AlphaFoldDB" id="W0L9T0"/>
<keyword evidence="6" id="KW-1003">Cell membrane</keyword>
<evidence type="ECO:0000256" key="14">
    <source>
        <dbReference type="RuleBase" id="RU362101"/>
    </source>
</evidence>
<dbReference type="PATRIC" id="fig|1441930.4.peg.1124"/>
<accession>W0L9T0</accession>
<dbReference type="EMBL" id="CP007044">
    <property type="protein sequence ID" value="AHG19149.1"/>
    <property type="molecule type" value="Genomic_DNA"/>
</dbReference>
<evidence type="ECO:0000256" key="9">
    <source>
        <dbReference type="ARBA" id="ARBA00022989"/>
    </source>
</evidence>
<evidence type="ECO:0000256" key="2">
    <source>
        <dbReference type="ARBA" id="ARBA00004651"/>
    </source>
</evidence>
<reference evidence="15 16" key="2">
    <citation type="submission" date="2015-03" db="EMBL/GenBank/DDBJ databases">
        <authorList>
            <person name="Chan K.-G."/>
        </authorList>
    </citation>
    <scope>NUCLEOTIDE SEQUENCE [LARGE SCALE GENOMIC DNA]</scope>
    <source>
        <strain evidence="15 16">RB-25</strain>
    </source>
</reference>
<dbReference type="GO" id="GO:0015099">
    <property type="term" value="F:nickel cation transmembrane transporter activity"/>
    <property type="evidence" value="ECO:0007669"/>
    <property type="project" value="UniProtKB-UniRule"/>
</dbReference>
<dbReference type="GO" id="GO:0032025">
    <property type="term" value="P:response to cobalt ion"/>
    <property type="evidence" value="ECO:0007669"/>
    <property type="project" value="TreeGrafter"/>
</dbReference>
<dbReference type="PANTHER" id="PTHR40659:SF1">
    <property type="entry name" value="NICKEL_COBALT EFFLUX SYSTEM RCNA"/>
    <property type="match status" value="1"/>
</dbReference>
<feature type="transmembrane region" description="Helical" evidence="14">
    <location>
        <begin position="296"/>
        <end position="317"/>
    </location>
</feature>
<dbReference type="Proteomes" id="UP000019030">
    <property type="component" value="Chromosome"/>
</dbReference>
<dbReference type="eggNOG" id="COG2215">
    <property type="taxonomic scope" value="Bacteria"/>
</dbReference>
<evidence type="ECO:0000256" key="7">
    <source>
        <dbReference type="ARBA" id="ARBA00022596"/>
    </source>
</evidence>
<feature type="transmembrane region" description="Helical" evidence="14">
    <location>
        <begin position="218"/>
        <end position="240"/>
    </location>
</feature>
<name>W0L9T0_9GAMM</name>
<dbReference type="KEGG" id="sfo:Z042_05630"/>
<keyword evidence="8 14" id="KW-0812">Transmembrane</keyword>
<evidence type="ECO:0000256" key="10">
    <source>
        <dbReference type="ARBA" id="ARBA00023065"/>
    </source>
</evidence>
<feature type="transmembrane region" description="Helical" evidence="14">
    <location>
        <begin position="12"/>
        <end position="31"/>
    </location>
</feature>
<evidence type="ECO:0000313" key="16">
    <source>
        <dbReference type="Proteomes" id="UP000019030"/>
    </source>
</evidence>
<dbReference type="PANTHER" id="PTHR40659">
    <property type="entry name" value="NICKEL/COBALT EFFLUX SYSTEM RCNA"/>
    <property type="match status" value="1"/>
</dbReference>
<evidence type="ECO:0000313" key="15">
    <source>
        <dbReference type="EMBL" id="AHG19149.1"/>
    </source>
</evidence>
<keyword evidence="11" id="KW-0921">Nickel transport</keyword>
<feature type="transmembrane region" description="Helical" evidence="14">
    <location>
        <begin position="144"/>
        <end position="163"/>
    </location>
</feature>
<keyword evidence="4" id="KW-0171">Cobalt transport</keyword>
<evidence type="ECO:0000256" key="13">
    <source>
        <dbReference type="ARBA" id="ARBA00023285"/>
    </source>
</evidence>
<gene>
    <name evidence="15" type="ORF">Z042_05630</name>
</gene>
<dbReference type="GO" id="GO:0010045">
    <property type="term" value="P:response to nickel cation"/>
    <property type="evidence" value="ECO:0007669"/>
    <property type="project" value="TreeGrafter"/>
</dbReference>
<dbReference type="InterPro" id="IPR011541">
    <property type="entry name" value="Ni/Co_transpt_high_affinity"/>
</dbReference>
<organism evidence="15 16">
    <name type="scientific">Chania multitudinisentens RB-25</name>
    <dbReference type="NCBI Taxonomy" id="1441930"/>
    <lineage>
        <taxon>Bacteria</taxon>
        <taxon>Pseudomonadati</taxon>
        <taxon>Pseudomonadota</taxon>
        <taxon>Gammaproteobacteria</taxon>
        <taxon>Enterobacterales</taxon>
        <taxon>Yersiniaceae</taxon>
        <taxon>Chania</taxon>
    </lineage>
</organism>
<evidence type="ECO:0000256" key="6">
    <source>
        <dbReference type="ARBA" id="ARBA00022475"/>
    </source>
</evidence>
<keyword evidence="13" id="KW-0170">Cobalt</keyword>
<dbReference type="OrthoDB" id="9812956at2"/>
<evidence type="ECO:0000256" key="4">
    <source>
        <dbReference type="ARBA" id="ARBA00022426"/>
    </source>
</evidence>
<dbReference type="Pfam" id="PF03824">
    <property type="entry name" value="NicO"/>
    <property type="match status" value="1"/>
</dbReference>
<dbReference type="GO" id="GO:0005886">
    <property type="term" value="C:plasma membrane"/>
    <property type="evidence" value="ECO:0007669"/>
    <property type="project" value="UniProtKB-SubCell"/>
</dbReference>
<comment type="function">
    <text evidence="1">Efflux system for nickel and cobalt.</text>
</comment>
<keyword evidence="5 14" id="KW-0813">Transport</keyword>
<dbReference type="GO" id="GO:0006824">
    <property type="term" value="P:cobalt ion transport"/>
    <property type="evidence" value="ECO:0007669"/>
    <property type="project" value="UniProtKB-KW"/>
</dbReference>
<proteinExistence type="inferred from homology"/>
<evidence type="ECO:0000256" key="11">
    <source>
        <dbReference type="ARBA" id="ARBA00023112"/>
    </source>
</evidence>
<evidence type="ECO:0000256" key="5">
    <source>
        <dbReference type="ARBA" id="ARBA00022448"/>
    </source>
</evidence>